<gene>
    <name evidence="7" type="ORF">DICVIV_04475</name>
</gene>
<name>A0A0D8XZT7_DICVI</name>
<reference evidence="7 8" key="1">
    <citation type="submission" date="2013-11" db="EMBL/GenBank/DDBJ databases">
        <title>Draft genome of the bovine lungworm Dictyocaulus viviparus.</title>
        <authorList>
            <person name="Mitreva M."/>
        </authorList>
    </citation>
    <scope>NUCLEOTIDE SEQUENCE [LARGE SCALE GENOMIC DNA]</scope>
    <source>
        <strain evidence="7 8">HannoverDv2000</strain>
    </source>
</reference>
<dbReference type="AlphaFoldDB" id="A0A0D8XZT7"/>
<sequence>MYNLHRQFHQAKFLDYYEDHSFLANQMGRCLAAAGIYPEDTRDENGSDRFHHFHPTDQLQMYRDPFARKSAYYPPLKEAENFSPQMIGFHHLSPYEMRVIDYVLYKLKRGSSPTVQQ</sequence>
<evidence type="ECO:0000256" key="1">
    <source>
        <dbReference type="ARBA" id="ARBA00004606"/>
    </source>
</evidence>
<dbReference type="InterPro" id="IPR026050">
    <property type="entry name" value="C1GALT1/C1GALT1_chp1"/>
</dbReference>
<protein>
    <submittedName>
        <fullName evidence="7">Uncharacterized protein</fullName>
    </submittedName>
</protein>
<dbReference type="GO" id="GO:0016263">
    <property type="term" value="F:glycoprotein-N-acetylgalactosamine 3-beta-galactosyltransferase activity"/>
    <property type="evidence" value="ECO:0007669"/>
    <property type="project" value="TreeGrafter"/>
</dbReference>
<keyword evidence="6" id="KW-0472">Membrane</keyword>
<dbReference type="PANTHER" id="PTHR23033">
    <property type="entry name" value="BETA1,3-GALACTOSYLTRANSFERASE"/>
    <property type="match status" value="1"/>
</dbReference>
<evidence type="ECO:0000256" key="6">
    <source>
        <dbReference type="ARBA" id="ARBA00023136"/>
    </source>
</evidence>
<dbReference type="EMBL" id="KN716236">
    <property type="protein sequence ID" value="KJH49392.1"/>
    <property type="molecule type" value="Genomic_DNA"/>
</dbReference>
<proteinExistence type="inferred from homology"/>
<keyword evidence="5" id="KW-1133">Transmembrane helix</keyword>
<dbReference type="GO" id="GO:0016020">
    <property type="term" value="C:membrane"/>
    <property type="evidence" value="ECO:0007669"/>
    <property type="project" value="UniProtKB-SubCell"/>
</dbReference>
<evidence type="ECO:0000313" key="7">
    <source>
        <dbReference type="EMBL" id="KJH49392.1"/>
    </source>
</evidence>
<evidence type="ECO:0000256" key="3">
    <source>
        <dbReference type="ARBA" id="ARBA00022692"/>
    </source>
</evidence>
<dbReference type="PANTHER" id="PTHR23033:SF12">
    <property type="entry name" value="GLYCOPROTEIN-N-ACETYLGALACTOSAMINE 3-BETA-GALACTOSYLTRANSFERASE 1-RELATED"/>
    <property type="match status" value="1"/>
</dbReference>
<evidence type="ECO:0000256" key="4">
    <source>
        <dbReference type="ARBA" id="ARBA00022968"/>
    </source>
</evidence>
<comment type="similarity">
    <text evidence="2">Belongs to the glycosyltransferase 31 family. Beta3-Gal-T subfamily.</text>
</comment>
<keyword evidence="4" id="KW-0735">Signal-anchor</keyword>
<dbReference type="Proteomes" id="UP000053766">
    <property type="component" value="Unassembled WGS sequence"/>
</dbReference>
<evidence type="ECO:0000256" key="2">
    <source>
        <dbReference type="ARBA" id="ARBA00006462"/>
    </source>
</evidence>
<organism evidence="7 8">
    <name type="scientific">Dictyocaulus viviparus</name>
    <name type="common">Bovine lungworm</name>
    <dbReference type="NCBI Taxonomy" id="29172"/>
    <lineage>
        <taxon>Eukaryota</taxon>
        <taxon>Metazoa</taxon>
        <taxon>Ecdysozoa</taxon>
        <taxon>Nematoda</taxon>
        <taxon>Chromadorea</taxon>
        <taxon>Rhabditida</taxon>
        <taxon>Rhabditina</taxon>
        <taxon>Rhabditomorpha</taxon>
        <taxon>Strongyloidea</taxon>
        <taxon>Metastrongylidae</taxon>
        <taxon>Dictyocaulus</taxon>
    </lineage>
</organism>
<comment type="subcellular location">
    <subcellularLocation>
        <location evidence="1">Membrane</location>
        <topology evidence="1">Single-pass type II membrane protein</topology>
    </subcellularLocation>
</comment>
<reference evidence="8" key="2">
    <citation type="journal article" date="2016" name="Sci. Rep.">
        <title>Dictyocaulus viviparus genome, variome and transcriptome elucidate lungworm biology and support future intervention.</title>
        <authorList>
            <person name="McNulty S.N."/>
            <person name="Strube C."/>
            <person name="Rosa B.A."/>
            <person name="Martin J.C."/>
            <person name="Tyagi R."/>
            <person name="Choi Y.J."/>
            <person name="Wang Q."/>
            <person name="Hallsworth Pepin K."/>
            <person name="Zhang X."/>
            <person name="Ozersky P."/>
            <person name="Wilson R.K."/>
            <person name="Sternberg P.W."/>
            <person name="Gasser R.B."/>
            <person name="Mitreva M."/>
        </authorList>
    </citation>
    <scope>NUCLEOTIDE SEQUENCE [LARGE SCALE GENOMIC DNA]</scope>
    <source>
        <strain evidence="8">HannoverDv2000</strain>
    </source>
</reference>
<keyword evidence="8" id="KW-1185">Reference proteome</keyword>
<evidence type="ECO:0000256" key="5">
    <source>
        <dbReference type="ARBA" id="ARBA00022989"/>
    </source>
</evidence>
<dbReference type="OrthoDB" id="414175at2759"/>
<dbReference type="STRING" id="29172.A0A0D8XZT7"/>
<evidence type="ECO:0000313" key="8">
    <source>
        <dbReference type="Proteomes" id="UP000053766"/>
    </source>
</evidence>
<accession>A0A0D8XZT7</accession>
<keyword evidence="3" id="KW-0812">Transmembrane</keyword>